<dbReference type="SUPFAM" id="SSF52540">
    <property type="entry name" value="P-loop containing nucleoside triphosphate hydrolases"/>
    <property type="match status" value="1"/>
</dbReference>
<reference evidence="3 4" key="1">
    <citation type="submission" date="2019-02" db="EMBL/GenBank/DDBJ databases">
        <title>Paenibacillus sp. nov., isolated from surface-sterilized tissue of Thalictrum simplex L.</title>
        <authorList>
            <person name="Tuo L."/>
        </authorList>
    </citation>
    <scope>NUCLEOTIDE SEQUENCE [LARGE SCALE GENOMIC DNA]</scope>
    <source>
        <strain evidence="3 4">N2SHLJ1</strain>
    </source>
</reference>
<evidence type="ECO:0000313" key="3">
    <source>
        <dbReference type="EMBL" id="TBL71508.1"/>
    </source>
</evidence>
<protein>
    <submittedName>
        <fullName evidence="3">Primosomal protein DnaI</fullName>
    </submittedName>
</protein>
<dbReference type="OrthoDB" id="61127at2"/>
<evidence type="ECO:0000259" key="2">
    <source>
        <dbReference type="Pfam" id="PF07319"/>
    </source>
</evidence>
<dbReference type="InterPro" id="IPR009928">
    <property type="entry name" value="DnaI_N"/>
</dbReference>
<dbReference type="AlphaFoldDB" id="A0A4Q9DK60"/>
<feature type="domain" description="Primosomal DnaI N-terminal" evidence="2">
    <location>
        <begin position="1"/>
        <end position="85"/>
    </location>
</feature>
<dbReference type="InterPro" id="IPR027417">
    <property type="entry name" value="P-loop_NTPase"/>
</dbReference>
<sequence length="316" mass="36001">MESLGEIMRSMPNSSLMRRAEEKVVQVLADPLVRKLTAKYPGLDAYTLRMNVNKLYQYITEHNQCSQCPGLEKCPNDFTGHYTMIGVEPAGESLELIDYKVSCKKYVAKQAQDAIKGRIRSFYVDDRALKQGYSIDEIVTNDPQRMSAVLQVGSYIMETTEAGLQNKGLFLSGPFGTGKTFLMCYMLYELAKTGLTGAIVYMPDFAEDLKAMFQEPQKLKETIDALKDTDLLVFDDLGAENLNPWLRDHVMGTILNYRMNRKPTFFTSNYSLDDLQKHFSFTNGDGEQEFKGQRIMDRIRPFVDVIEVHGHNKRGM</sequence>
<dbReference type="RefSeq" id="WP_131017084.1">
    <property type="nucleotide sequence ID" value="NZ_SIRE01000025.1"/>
</dbReference>
<dbReference type="Proteomes" id="UP000293142">
    <property type="component" value="Unassembled WGS sequence"/>
</dbReference>
<name>A0A4Q9DK60_9BACL</name>
<evidence type="ECO:0000313" key="4">
    <source>
        <dbReference type="Proteomes" id="UP000293142"/>
    </source>
</evidence>
<gene>
    <name evidence="3" type="primary">dnaI</name>
    <name evidence="3" type="ORF">EYB31_29450</name>
</gene>
<evidence type="ECO:0000259" key="1">
    <source>
        <dbReference type="Pfam" id="PF01695"/>
    </source>
</evidence>
<accession>A0A4Q9DK60</accession>
<proteinExistence type="predicted"/>
<comment type="caution">
    <text evidence="3">The sequence shown here is derived from an EMBL/GenBank/DDBJ whole genome shotgun (WGS) entry which is preliminary data.</text>
</comment>
<feature type="domain" description="IstB-like ATP-binding" evidence="1">
    <location>
        <begin position="166"/>
        <end position="313"/>
    </location>
</feature>
<dbReference type="NCBIfam" id="NF006505">
    <property type="entry name" value="PRK08939.1"/>
    <property type="match status" value="1"/>
</dbReference>
<dbReference type="Gene3D" id="3.40.50.300">
    <property type="entry name" value="P-loop containing nucleotide triphosphate hydrolases"/>
    <property type="match status" value="1"/>
</dbReference>
<organism evidence="3 4">
    <name type="scientific">Paenibacillus thalictri</name>
    <dbReference type="NCBI Taxonomy" id="2527873"/>
    <lineage>
        <taxon>Bacteria</taxon>
        <taxon>Bacillati</taxon>
        <taxon>Bacillota</taxon>
        <taxon>Bacilli</taxon>
        <taxon>Bacillales</taxon>
        <taxon>Paenibacillaceae</taxon>
        <taxon>Paenibacillus</taxon>
    </lineage>
</organism>
<dbReference type="PANTHER" id="PTHR30050:SF8">
    <property type="entry name" value="PRIMOSOMAL PROTEIN DNAI"/>
    <property type="match status" value="1"/>
</dbReference>
<dbReference type="EMBL" id="SIRE01000025">
    <property type="protein sequence ID" value="TBL71508.1"/>
    <property type="molecule type" value="Genomic_DNA"/>
</dbReference>
<dbReference type="InterPro" id="IPR002611">
    <property type="entry name" value="IstB_ATP-bd"/>
</dbReference>
<keyword evidence="4" id="KW-1185">Reference proteome</keyword>
<dbReference type="Pfam" id="PF07319">
    <property type="entry name" value="DnaI_N"/>
    <property type="match status" value="1"/>
</dbReference>
<dbReference type="Pfam" id="PF01695">
    <property type="entry name" value="IstB_IS21"/>
    <property type="match status" value="1"/>
</dbReference>
<dbReference type="CDD" id="cd00009">
    <property type="entry name" value="AAA"/>
    <property type="match status" value="1"/>
</dbReference>
<dbReference type="GO" id="GO:0006260">
    <property type="term" value="P:DNA replication"/>
    <property type="evidence" value="ECO:0007669"/>
    <property type="project" value="TreeGrafter"/>
</dbReference>
<dbReference type="PANTHER" id="PTHR30050">
    <property type="entry name" value="CHROMOSOMAL REPLICATION INITIATOR PROTEIN DNAA"/>
    <property type="match status" value="1"/>
</dbReference>
<dbReference type="GO" id="GO:0005524">
    <property type="term" value="F:ATP binding"/>
    <property type="evidence" value="ECO:0007669"/>
    <property type="project" value="InterPro"/>
</dbReference>